<dbReference type="SUPFAM" id="SSF100950">
    <property type="entry name" value="NagB/RpiA/CoA transferase-like"/>
    <property type="match status" value="1"/>
</dbReference>
<evidence type="ECO:0000313" key="1">
    <source>
        <dbReference type="EMBL" id="GAI53453.1"/>
    </source>
</evidence>
<dbReference type="AlphaFoldDB" id="X1PC93"/>
<protein>
    <recommendedName>
        <fullName evidence="2">Glucosamine/galactosamine-6-phosphate isomerase domain-containing protein</fullName>
    </recommendedName>
</protein>
<name>X1PC93_9ZZZZ</name>
<proteinExistence type="predicted"/>
<dbReference type="InterPro" id="IPR037171">
    <property type="entry name" value="NagB/RpiA_transferase-like"/>
</dbReference>
<dbReference type="EMBL" id="BARV01040380">
    <property type="protein sequence ID" value="GAI53453.1"/>
    <property type="molecule type" value="Genomic_DNA"/>
</dbReference>
<sequence length="71" mass="7861">MKVKVFETKQEMGKAAAEKAARILINTIKEKGEAVFVVATGASQFEFLENLTSMPSFDWSKTTMFLNIEAG</sequence>
<reference evidence="1" key="1">
    <citation type="journal article" date="2014" name="Front. Microbiol.">
        <title>High frequency of phylogenetically diverse reductive dehalogenase-homologous genes in deep subseafloor sedimentary metagenomes.</title>
        <authorList>
            <person name="Kawai M."/>
            <person name="Futagami T."/>
            <person name="Toyoda A."/>
            <person name="Takaki Y."/>
            <person name="Nishi S."/>
            <person name="Hori S."/>
            <person name="Arai W."/>
            <person name="Tsubouchi T."/>
            <person name="Morono Y."/>
            <person name="Uchiyama I."/>
            <person name="Ito T."/>
            <person name="Fujiyama A."/>
            <person name="Inagaki F."/>
            <person name="Takami H."/>
        </authorList>
    </citation>
    <scope>NUCLEOTIDE SEQUENCE</scope>
    <source>
        <strain evidence="1">Expedition CK06-06</strain>
    </source>
</reference>
<gene>
    <name evidence="1" type="ORF">S06H3_61542</name>
</gene>
<accession>X1PC93</accession>
<comment type="caution">
    <text evidence="1">The sequence shown here is derived from an EMBL/GenBank/DDBJ whole genome shotgun (WGS) entry which is preliminary data.</text>
</comment>
<evidence type="ECO:0008006" key="2">
    <source>
        <dbReference type="Google" id="ProtNLM"/>
    </source>
</evidence>
<organism evidence="1">
    <name type="scientific">marine sediment metagenome</name>
    <dbReference type="NCBI Taxonomy" id="412755"/>
    <lineage>
        <taxon>unclassified sequences</taxon>
        <taxon>metagenomes</taxon>
        <taxon>ecological metagenomes</taxon>
    </lineage>
</organism>
<dbReference type="Gene3D" id="3.40.50.1360">
    <property type="match status" value="1"/>
</dbReference>